<protein>
    <recommendedName>
        <fullName evidence="12">Peptidase S1 domain-containing protein</fullName>
    </recommendedName>
</protein>
<dbReference type="SUPFAM" id="SSF50494">
    <property type="entry name" value="Trypsin-like serine proteases"/>
    <property type="match status" value="1"/>
</dbReference>
<keyword evidence="2" id="KW-0479">Metal-binding</keyword>
<feature type="compositionally biased region" description="Low complexity" evidence="11">
    <location>
        <begin position="77"/>
        <end position="114"/>
    </location>
</feature>
<dbReference type="FunFam" id="2.40.10.10:FF:000134">
    <property type="entry name" value="Uncharacterized protein, isoform B"/>
    <property type="match status" value="1"/>
</dbReference>
<keyword evidence="3" id="KW-0732">Signal</keyword>
<dbReference type="STRING" id="7244.B4LB88"/>
<organism evidence="13 14">
    <name type="scientific">Drosophila virilis</name>
    <name type="common">Fruit fly</name>
    <dbReference type="NCBI Taxonomy" id="7244"/>
    <lineage>
        <taxon>Eukaryota</taxon>
        <taxon>Metazoa</taxon>
        <taxon>Ecdysozoa</taxon>
        <taxon>Arthropoda</taxon>
        <taxon>Hexapoda</taxon>
        <taxon>Insecta</taxon>
        <taxon>Pterygota</taxon>
        <taxon>Neoptera</taxon>
        <taxon>Endopterygota</taxon>
        <taxon>Diptera</taxon>
        <taxon>Brachycera</taxon>
        <taxon>Muscomorpha</taxon>
        <taxon>Ephydroidea</taxon>
        <taxon>Drosophilidae</taxon>
        <taxon>Drosophila</taxon>
    </lineage>
</organism>
<keyword evidence="6" id="KW-0106">Calcium</keyword>
<dbReference type="SMART" id="SM00020">
    <property type="entry name" value="Tryp_SPc"/>
    <property type="match status" value="1"/>
</dbReference>
<evidence type="ECO:0000256" key="7">
    <source>
        <dbReference type="ARBA" id="ARBA00023145"/>
    </source>
</evidence>
<evidence type="ECO:0000259" key="12">
    <source>
        <dbReference type="PROSITE" id="PS50240"/>
    </source>
</evidence>
<sequence length="576" mass="61610">MLLDEFCVKVYFWPFLSYLASIKGWCPPYPPGYFAFYPLPQPPIVPLTPTSTHAVYPTFQPTPPLPQTPPTPPFPTPGSTSTSTTTTTTSTTSTSSSTTTTTTTGSTSSGSTFPAATCPSSPFVCLPGGVRPLPDCPCIDPRQQQQQPPVIGSDMMVFMPLNPGRRRRRRPQLQSCQDARGRAGACVPLGSCAHLIQEYQAAGTAGSDFQSLLGQSICGFDGASFLVCCATTRAPLVNRSPKEYVLPSSPPIGAFSFSSLGAAATQPPGQPIAVFQPTPPVNQASGQVATSAPASAPALQPSLDCGIGGATTNRVVGGLPVRRGAYPWIAALGYFEETNRNALKFLCAGSLISAQFVVTSAHCINPMLTLVRLGAHDLSKSVEPGAIDYRIRRSIVHEQYDLASIANDIALIELNVVIFLPGDIRPVCLPEASRFQREDQFVGMNPFVAGFGATKHQGATSNVLRDAQVPIVSRQSCEQSYKSVFQFVQFSDKLICAGSSSVDACQGDSGGPLMLPQLDGSIYRYYLLGIVSFGYECAKPGFPGVYTRTSSYLNWIHQILRGASRGRARRFLTQIH</sequence>
<keyword evidence="9" id="KW-0325">Glycoprotein</keyword>
<reference evidence="13 14" key="1">
    <citation type="journal article" date="2007" name="Nature">
        <title>Evolution of genes and genomes on the Drosophila phylogeny.</title>
        <authorList>
            <consortium name="Drosophila 12 Genomes Consortium"/>
            <person name="Clark A.G."/>
            <person name="Eisen M.B."/>
            <person name="Smith D.R."/>
            <person name="Bergman C.M."/>
            <person name="Oliver B."/>
            <person name="Markow T.A."/>
            <person name="Kaufman T.C."/>
            <person name="Kellis M."/>
            <person name="Gelbart W."/>
            <person name="Iyer V.N."/>
            <person name="Pollard D.A."/>
            <person name="Sackton T.B."/>
            <person name="Larracuente A.M."/>
            <person name="Singh N.D."/>
            <person name="Abad J.P."/>
            <person name="Abt D.N."/>
            <person name="Adryan B."/>
            <person name="Aguade M."/>
            <person name="Akashi H."/>
            <person name="Anderson W.W."/>
            <person name="Aquadro C.F."/>
            <person name="Ardell D.H."/>
            <person name="Arguello R."/>
            <person name="Artieri C.G."/>
            <person name="Barbash D.A."/>
            <person name="Barker D."/>
            <person name="Barsanti P."/>
            <person name="Batterham P."/>
            <person name="Batzoglou S."/>
            <person name="Begun D."/>
            <person name="Bhutkar A."/>
            <person name="Blanco E."/>
            <person name="Bosak S.A."/>
            <person name="Bradley R.K."/>
            <person name="Brand A.D."/>
            <person name="Brent M.R."/>
            <person name="Brooks A.N."/>
            <person name="Brown R.H."/>
            <person name="Butlin R.K."/>
            <person name="Caggese C."/>
            <person name="Calvi B.R."/>
            <person name="Bernardo de Carvalho A."/>
            <person name="Caspi A."/>
            <person name="Castrezana S."/>
            <person name="Celniker S.E."/>
            <person name="Chang J.L."/>
            <person name="Chapple C."/>
            <person name="Chatterji S."/>
            <person name="Chinwalla A."/>
            <person name="Civetta A."/>
            <person name="Clifton S.W."/>
            <person name="Comeron J.M."/>
            <person name="Costello J.C."/>
            <person name="Coyne J.A."/>
            <person name="Daub J."/>
            <person name="David R.G."/>
            <person name="Delcher A.L."/>
            <person name="Delehaunty K."/>
            <person name="Do C.B."/>
            <person name="Ebling H."/>
            <person name="Edwards K."/>
            <person name="Eickbush T."/>
            <person name="Evans J.D."/>
            <person name="Filipski A."/>
            <person name="Findeiss S."/>
            <person name="Freyhult E."/>
            <person name="Fulton L."/>
            <person name="Fulton R."/>
            <person name="Garcia A.C."/>
            <person name="Gardiner A."/>
            <person name="Garfield D.A."/>
            <person name="Garvin B.E."/>
            <person name="Gibson G."/>
            <person name="Gilbert D."/>
            <person name="Gnerre S."/>
            <person name="Godfrey J."/>
            <person name="Good R."/>
            <person name="Gotea V."/>
            <person name="Gravely B."/>
            <person name="Greenberg A.J."/>
            <person name="Griffiths-Jones S."/>
            <person name="Gross S."/>
            <person name="Guigo R."/>
            <person name="Gustafson E.A."/>
            <person name="Haerty W."/>
            <person name="Hahn M.W."/>
            <person name="Halligan D.L."/>
            <person name="Halpern A.L."/>
            <person name="Halter G.M."/>
            <person name="Han M.V."/>
            <person name="Heger A."/>
            <person name="Hillier L."/>
            <person name="Hinrichs A.S."/>
            <person name="Holmes I."/>
            <person name="Hoskins R.A."/>
            <person name="Hubisz M.J."/>
            <person name="Hultmark D."/>
            <person name="Huntley M.A."/>
            <person name="Jaffe D.B."/>
            <person name="Jagadeeshan S."/>
            <person name="Jeck W.R."/>
            <person name="Johnson J."/>
            <person name="Jones C.D."/>
            <person name="Jordan W.C."/>
            <person name="Karpen G.H."/>
            <person name="Kataoka E."/>
            <person name="Keightley P.D."/>
            <person name="Kheradpour P."/>
            <person name="Kirkness E.F."/>
            <person name="Koerich L.B."/>
            <person name="Kristiansen K."/>
            <person name="Kudrna D."/>
            <person name="Kulathinal R.J."/>
            <person name="Kumar S."/>
            <person name="Kwok R."/>
            <person name="Lander E."/>
            <person name="Langley C.H."/>
            <person name="Lapoint R."/>
            <person name="Lazzaro B.P."/>
            <person name="Lee S.J."/>
            <person name="Levesque L."/>
            <person name="Li R."/>
            <person name="Lin C.F."/>
            <person name="Lin M.F."/>
            <person name="Lindblad-Toh K."/>
            <person name="Llopart A."/>
            <person name="Long M."/>
            <person name="Low L."/>
            <person name="Lozovsky E."/>
            <person name="Lu J."/>
            <person name="Luo M."/>
            <person name="Machado C.A."/>
            <person name="Makalowski W."/>
            <person name="Marzo M."/>
            <person name="Matsuda M."/>
            <person name="Matzkin L."/>
            <person name="McAllister B."/>
            <person name="McBride C.S."/>
            <person name="McKernan B."/>
            <person name="McKernan K."/>
            <person name="Mendez-Lago M."/>
            <person name="Minx P."/>
            <person name="Mollenhauer M.U."/>
            <person name="Montooth K."/>
            <person name="Mount S.M."/>
            <person name="Mu X."/>
            <person name="Myers E."/>
            <person name="Negre B."/>
            <person name="Newfeld S."/>
            <person name="Nielsen R."/>
            <person name="Noor M.A."/>
            <person name="O'Grady P."/>
            <person name="Pachter L."/>
            <person name="Papaceit M."/>
            <person name="Parisi M.J."/>
            <person name="Parisi M."/>
            <person name="Parts L."/>
            <person name="Pedersen J.S."/>
            <person name="Pesole G."/>
            <person name="Phillippy A.M."/>
            <person name="Ponting C.P."/>
            <person name="Pop M."/>
            <person name="Porcelli D."/>
            <person name="Powell J.R."/>
            <person name="Prohaska S."/>
            <person name="Pruitt K."/>
            <person name="Puig M."/>
            <person name="Quesneville H."/>
            <person name="Ram K.R."/>
            <person name="Rand D."/>
            <person name="Rasmussen M.D."/>
            <person name="Reed L.K."/>
            <person name="Reenan R."/>
            <person name="Reily A."/>
            <person name="Remington K.A."/>
            <person name="Rieger T.T."/>
            <person name="Ritchie M.G."/>
            <person name="Robin C."/>
            <person name="Rogers Y.H."/>
            <person name="Rohde C."/>
            <person name="Rozas J."/>
            <person name="Rubenfield M.J."/>
            <person name="Ruiz A."/>
            <person name="Russo S."/>
            <person name="Salzberg S.L."/>
            <person name="Sanchez-Gracia A."/>
            <person name="Saranga D.J."/>
            <person name="Sato H."/>
            <person name="Schaeffer S.W."/>
            <person name="Schatz M.C."/>
            <person name="Schlenke T."/>
            <person name="Schwartz R."/>
            <person name="Segarra C."/>
            <person name="Singh R.S."/>
            <person name="Sirot L."/>
            <person name="Sirota M."/>
            <person name="Sisneros N.B."/>
            <person name="Smith C.D."/>
            <person name="Smith T.F."/>
            <person name="Spieth J."/>
            <person name="Stage D.E."/>
            <person name="Stark A."/>
            <person name="Stephan W."/>
            <person name="Strausberg R.L."/>
            <person name="Strempel S."/>
            <person name="Sturgill D."/>
            <person name="Sutton G."/>
            <person name="Sutton G.G."/>
            <person name="Tao W."/>
            <person name="Teichmann S."/>
            <person name="Tobari Y.N."/>
            <person name="Tomimura Y."/>
            <person name="Tsolas J.M."/>
            <person name="Valente V.L."/>
            <person name="Venter E."/>
            <person name="Venter J.C."/>
            <person name="Vicario S."/>
            <person name="Vieira F.G."/>
            <person name="Vilella A.J."/>
            <person name="Villasante A."/>
            <person name="Walenz B."/>
            <person name="Wang J."/>
            <person name="Wasserman M."/>
            <person name="Watts T."/>
            <person name="Wilson D."/>
            <person name="Wilson R.K."/>
            <person name="Wing R.A."/>
            <person name="Wolfner M.F."/>
            <person name="Wong A."/>
            <person name="Wong G.K."/>
            <person name="Wu C.I."/>
            <person name="Wu G."/>
            <person name="Yamamoto D."/>
            <person name="Yang H.P."/>
            <person name="Yang S.P."/>
            <person name="Yorke J.A."/>
            <person name="Yoshida K."/>
            <person name="Zdobnov E."/>
            <person name="Zhang P."/>
            <person name="Zhang Y."/>
            <person name="Zimin A.V."/>
            <person name="Baldwin J."/>
            <person name="Abdouelleil A."/>
            <person name="Abdulkadir J."/>
            <person name="Abebe A."/>
            <person name="Abera B."/>
            <person name="Abreu J."/>
            <person name="Acer S.C."/>
            <person name="Aftuck L."/>
            <person name="Alexander A."/>
            <person name="An P."/>
            <person name="Anderson E."/>
            <person name="Anderson S."/>
            <person name="Arachi H."/>
            <person name="Azer M."/>
            <person name="Bachantsang P."/>
            <person name="Barry A."/>
            <person name="Bayul T."/>
            <person name="Berlin A."/>
            <person name="Bessette D."/>
            <person name="Bloom T."/>
            <person name="Blye J."/>
            <person name="Boguslavskiy L."/>
            <person name="Bonnet C."/>
            <person name="Boukhgalter B."/>
            <person name="Bourzgui I."/>
            <person name="Brown A."/>
            <person name="Cahill P."/>
            <person name="Channer S."/>
            <person name="Cheshatsang Y."/>
            <person name="Chuda L."/>
            <person name="Citroen M."/>
            <person name="Collymore A."/>
            <person name="Cooke P."/>
            <person name="Costello M."/>
            <person name="D'Aco K."/>
            <person name="Daza R."/>
            <person name="De Haan G."/>
            <person name="DeGray S."/>
            <person name="DeMaso C."/>
            <person name="Dhargay N."/>
            <person name="Dooley K."/>
            <person name="Dooley E."/>
            <person name="Doricent M."/>
            <person name="Dorje P."/>
            <person name="Dorjee K."/>
            <person name="Dupes A."/>
            <person name="Elong R."/>
            <person name="Falk J."/>
            <person name="Farina A."/>
            <person name="Faro S."/>
            <person name="Ferguson D."/>
            <person name="Fisher S."/>
            <person name="Foley C.D."/>
            <person name="Franke A."/>
            <person name="Friedrich D."/>
            <person name="Gadbois L."/>
            <person name="Gearin G."/>
            <person name="Gearin C.R."/>
            <person name="Giannoukos G."/>
            <person name="Goode T."/>
            <person name="Graham J."/>
            <person name="Grandbois E."/>
            <person name="Grewal S."/>
            <person name="Gyaltsen K."/>
            <person name="Hafez N."/>
            <person name="Hagos B."/>
            <person name="Hall J."/>
            <person name="Henson C."/>
            <person name="Hollinger A."/>
            <person name="Honan T."/>
            <person name="Huard M.D."/>
            <person name="Hughes L."/>
            <person name="Hurhula B."/>
            <person name="Husby M.E."/>
            <person name="Kamat A."/>
            <person name="Kanga B."/>
            <person name="Kashin S."/>
            <person name="Khazanovich D."/>
            <person name="Kisner P."/>
            <person name="Lance K."/>
            <person name="Lara M."/>
            <person name="Lee W."/>
            <person name="Lennon N."/>
            <person name="Letendre F."/>
            <person name="LeVine R."/>
            <person name="Lipovsky A."/>
            <person name="Liu X."/>
            <person name="Liu J."/>
            <person name="Liu S."/>
            <person name="Lokyitsang T."/>
            <person name="Lokyitsang Y."/>
            <person name="Lubonja R."/>
            <person name="Lui A."/>
            <person name="MacDonald P."/>
            <person name="Magnisalis V."/>
            <person name="Maru K."/>
            <person name="Matthews C."/>
            <person name="McCusker W."/>
            <person name="McDonough S."/>
            <person name="Mehta T."/>
            <person name="Meldrim J."/>
            <person name="Meneus L."/>
            <person name="Mihai O."/>
            <person name="Mihalev A."/>
            <person name="Mihova T."/>
            <person name="Mittelman R."/>
            <person name="Mlenga V."/>
            <person name="Montmayeur A."/>
            <person name="Mulrain L."/>
            <person name="Navidi A."/>
            <person name="Naylor J."/>
            <person name="Negash T."/>
            <person name="Nguyen T."/>
            <person name="Nguyen N."/>
            <person name="Nicol R."/>
            <person name="Norbu C."/>
            <person name="Norbu N."/>
            <person name="Novod N."/>
            <person name="O'Neill B."/>
            <person name="Osman S."/>
            <person name="Markiewicz E."/>
            <person name="Oyono O.L."/>
            <person name="Patti C."/>
            <person name="Phunkhang P."/>
            <person name="Pierre F."/>
            <person name="Priest M."/>
            <person name="Raghuraman S."/>
            <person name="Rege F."/>
            <person name="Reyes R."/>
            <person name="Rise C."/>
            <person name="Rogov P."/>
            <person name="Ross K."/>
            <person name="Ryan E."/>
            <person name="Settipalli S."/>
            <person name="Shea T."/>
            <person name="Sherpa N."/>
            <person name="Shi L."/>
            <person name="Shih D."/>
            <person name="Sparrow T."/>
            <person name="Spaulding J."/>
            <person name="Stalker J."/>
            <person name="Stange-Thomann N."/>
            <person name="Stavropoulos S."/>
            <person name="Stone C."/>
            <person name="Strader C."/>
            <person name="Tesfaye S."/>
            <person name="Thomson T."/>
            <person name="Thoulutsang Y."/>
            <person name="Thoulutsang D."/>
            <person name="Topham K."/>
            <person name="Topping I."/>
            <person name="Tsamla T."/>
            <person name="Vassiliev H."/>
            <person name="Vo A."/>
            <person name="Wangchuk T."/>
            <person name="Wangdi T."/>
            <person name="Weiand M."/>
            <person name="Wilkinson J."/>
            <person name="Wilson A."/>
            <person name="Yadav S."/>
            <person name="Young G."/>
            <person name="Yu Q."/>
            <person name="Zembek L."/>
            <person name="Zhong D."/>
            <person name="Zimmer A."/>
            <person name="Zwirko Z."/>
            <person name="Jaffe D.B."/>
            <person name="Alvarez P."/>
            <person name="Brockman W."/>
            <person name="Butler J."/>
            <person name="Chin C."/>
            <person name="Gnerre S."/>
            <person name="Grabherr M."/>
            <person name="Kleber M."/>
            <person name="Mauceli E."/>
            <person name="MacCallum I."/>
        </authorList>
    </citation>
    <scope>NUCLEOTIDE SEQUENCE [LARGE SCALE GENOMIC DNA]</scope>
    <source>
        <strain evidence="14">Tucson 15010-1051.87</strain>
    </source>
</reference>
<dbReference type="EMBL" id="CH940647">
    <property type="protein sequence ID" value="EDW68652.2"/>
    <property type="molecule type" value="Genomic_DNA"/>
</dbReference>
<gene>
    <name evidence="13" type="primary">Dvir\GJ12826</name>
    <name evidence="13" type="ORF">Dvir_GJ12826</name>
</gene>
<dbReference type="SMART" id="SM00680">
    <property type="entry name" value="CLIP"/>
    <property type="match status" value="1"/>
</dbReference>
<dbReference type="PANTHER" id="PTHR24252:SF7">
    <property type="entry name" value="HYALIN"/>
    <property type="match status" value="1"/>
</dbReference>
<evidence type="ECO:0000256" key="2">
    <source>
        <dbReference type="ARBA" id="ARBA00022723"/>
    </source>
</evidence>
<feature type="domain" description="Peptidase S1" evidence="12">
    <location>
        <begin position="315"/>
        <end position="561"/>
    </location>
</feature>
<evidence type="ECO:0000256" key="11">
    <source>
        <dbReference type="SAM" id="MobiDB-lite"/>
    </source>
</evidence>
<dbReference type="InterPro" id="IPR001314">
    <property type="entry name" value="Peptidase_S1A"/>
</dbReference>
<dbReference type="InterPro" id="IPR038565">
    <property type="entry name" value="CLIP_sf"/>
</dbReference>
<evidence type="ECO:0000313" key="14">
    <source>
        <dbReference type="Proteomes" id="UP000008792"/>
    </source>
</evidence>
<dbReference type="Proteomes" id="UP000008792">
    <property type="component" value="Unassembled WGS sequence"/>
</dbReference>
<dbReference type="InParanoid" id="B4LB88"/>
<evidence type="ECO:0000256" key="10">
    <source>
        <dbReference type="ARBA" id="ARBA00024195"/>
    </source>
</evidence>
<dbReference type="PANTHER" id="PTHR24252">
    <property type="entry name" value="ACROSIN-RELATED"/>
    <property type="match status" value="1"/>
</dbReference>
<evidence type="ECO:0000313" key="13">
    <source>
        <dbReference type="EMBL" id="EDW68652.2"/>
    </source>
</evidence>
<dbReference type="AlphaFoldDB" id="B4LB88"/>
<name>B4LB88_DROVI</name>
<dbReference type="GO" id="GO:0006508">
    <property type="term" value="P:proteolysis"/>
    <property type="evidence" value="ECO:0007669"/>
    <property type="project" value="UniProtKB-KW"/>
</dbReference>
<dbReference type="InterPro" id="IPR022700">
    <property type="entry name" value="CLIP"/>
</dbReference>
<dbReference type="Pfam" id="PF12032">
    <property type="entry name" value="CLIP"/>
    <property type="match status" value="1"/>
</dbReference>
<dbReference type="MEROPS" id="S01.B32"/>
<evidence type="ECO:0000256" key="4">
    <source>
        <dbReference type="ARBA" id="ARBA00022801"/>
    </source>
</evidence>
<dbReference type="PROSITE" id="PS50240">
    <property type="entry name" value="TRYPSIN_DOM"/>
    <property type="match status" value="1"/>
</dbReference>
<dbReference type="eggNOG" id="KOG3627">
    <property type="taxonomic scope" value="Eukaryota"/>
</dbReference>
<keyword evidence="7" id="KW-0865">Zymogen</keyword>
<dbReference type="CDD" id="cd00190">
    <property type="entry name" value="Tryp_SPc"/>
    <property type="match status" value="1"/>
</dbReference>
<dbReference type="HOGENOM" id="CLU_006842_0_3_1"/>
<keyword evidence="8" id="KW-1015">Disulfide bond</keyword>
<dbReference type="InterPro" id="IPR043504">
    <property type="entry name" value="Peptidase_S1_PA_chymotrypsin"/>
</dbReference>
<dbReference type="PROSITE" id="PS00135">
    <property type="entry name" value="TRYPSIN_SER"/>
    <property type="match status" value="1"/>
</dbReference>
<dbReference type="Gene3D" id="2.40.10.10">
    <property type="entry name" value="Trypsin-like serine proteases"/>
    <property type="match status" value="1"/>
</dbReference>
<comment type="similarity">
    <text evidence="10">Belongs to the peptidase S1 family. CLIP subfamily.</text>
</comment>
<keyword evidence="5" id="KW-0720">Serine protease</keyword>
<dbReference type="InterPro" id="IPR009003">
    <property type="entry name" value="Peptidase_S1_PA"/>
</dbReference>
<keyword evidence="14" id="KW-1185">Reference proteome</keyword>
<feature type="region of interest" description="Disordered" evidence="11">
    <location>
        <begin position="55"/>
        <end position="114"/>
    </location>
</feature>
<dbReference type="InterPro" id="IPR033116">
    <property type="entry name" value="TRYPSIN_SER"/>
</dbReference>
<evidence type="ECO:0000256" key="6">
    <source>
        <dbReference type="ARBA" id="ARBA00022837"/>
    </source>
</evidence>
<keyword evidence="4" id="KW-0378">Hydrolase</keyword>
<evidence type="ECO:0000256" key="5">
    <source>
        <dbReference type="ARBA" id="ARBA00022825"/>
    </source>
</evidence>
<evidence type="ECO:0000256" key="9">
    <source>
        <dbReference type="ARBA" id="ARBA00023180"/>
    </source>
</evidence>
<dbReference type="InterPro" id="IPR001254">
    <property type="entry name" value="Trypsin_dom"/>
</dbReference>
<dbReference type="SMR" id="B4LB88"/>
<dbReference type="Gene3D" id="3.30.1640.30">
    <property type="match status" value="1"/>
</dbReference>
<proteinExistence type="inferred from homology"/>
<dbReference type="Pfam" id="PF00089">
    <property type="entry name" value="Trypsin"/>
    <property type="match status" value="1"/>
</dbReference>
<evidence type="ECO:0000256" key="1">
    <source>
        <dbReference type="ARBA" id="ARBA00022670"/>
    </source>
</evidence>
<accession>B4LB88</accession>
<dbReference type="OrthoDB" id="425190at2759"/>
<dbReference type="PRINTS" id="PR00722">
    <property type="entry name" value="CHYMOTRYPSIN"/>
</dbReference>
<dbReference type="GO" id="GO:0004252">
    <property type="term" value="F:serine-type endopeptidase activity"/>
    <property type="evidence" value="ECO:0007669"/>
    <property type="project" value="InterPro"/>
</dbReference>
<feature type="compositionally biased region" description="Pro residues" evidence="11">
    <location>
        <begin position="60"/>
        <end position="76"/>
    </location>
</feature>
<evidence type="ECO:0000256" key="3">
    <source>
        <dbReference type="ARBA" id="ARBA00022729"/>
    </source>
</evidence>
<dbReference type="FunFam" id="2.40.10.10:FF:000028">
    <property type="entry name" value="Serine protease easter"/>
    <property type="match status" value="1"/>
</dbReference>
<dbReference type="GO" id="GO:0046872">
    <property type="term" value="F:metal ion binding"/>
    <property type="evidence" value="ECO:0007669"/>
    <property type="project" value="UniProtKB-KW"/>
</dbReference>
<keyword evidence="1" id="KW-0645">Protease</keyword>
<evidence type="ECO:0000256" key="8">
    <source>
        <dbReference type="ARBA" id="ARBA00023157"/>
    </source>
</evidence>